<accession>A0A397JGK6</accession>
<sequence>MRIEWALRGKSLIIFNGSGAENFPFIPVFLLKQNINLELINAKDAGIASWINKRRTPCHFSDLPFKFKLIYRASCEGFEINNFHNNCDNKGSTVVVIKVRNSEATIGGYNPL</sequence>
<dbReference type="PROSITE" id="PS51886">
    <property type="entry name" value="TLDC"/>
    <property type="match status" value="1"/>
</dbReference>
<evidence type="ECO:0000313" key="2">
    <source>
        <dbReference type="EMBL" id="RHZ85948.1"/>
    </source>
</evidence>
<proteinExistence type="predicted"/>
<name>A0A397JGK6_9GLOM</name>
<gene>
    <name evidence="2" type="ORF">Glove_58g63</name>
</gene>
<reference evidence="2 3" key="1">
    <citation type="submission" date="2018-08" db="EMBL/GenBank/DDBJ databases">
        <title>Genome and evolution of the arbuscular mycorrhizal fungus Diversispora epigaea (formerly Glomus versiforme) and its bacterial endosymbionts.</title>
        <authorList>
            <person name="Sun X."/>
            <person name="Fei Z."/>
            <person name="Harrison M."/>
        </authorList>
    </citation>
    <scope>NUCLEOTIDE SEQUENCE [LARGE SCALE GENOMIC DNA]</scope>
    <source>
        <strain evidence="2 3">IT104</strain>
    </source>
</reference>
<feature type="domain" description="TLDc" evidence="1">
    <location>
        <begin position="38"/>
        <end position="112"/>
    </location>
</feature>
<dbReference type="Pfam" id="PF07534">
    <property type="entry name" value="TLD"/>
    <property type="match status" value="1"/>
</dbReference>
<organism evidence="2 3">
    <name type="scientific">Diversispora epigaea</name>
    <dbReference type="NCBI Taxonomy" id="1348612"/>
    <lineage>
        <taxon>Eukaryota</taxon>
        <taxon>Fungi</taxon>
        <taxon>Fungi incertae sedis</taxon>
        <taxon>Mucoromycota</taxon>
        <taxon>Glomeromycotina</taxon>
        <taxon>Glomeromycetes</taxon>
        <taxon>Diversisporales</taxon>
        <taxon>Diversisporaceae</taxon>
        <taxon>Diversispora</taxon>
    </lineage>
</organism>
<dbReference type="EMBL" id="PQFF01000055">
    <property type="protein sequence ID" value="RHZ85948.1"/>
    <property type="molecule type" value="Genomic_DNA"/>
</dbReference>
<dbReference type="AlphaFoldDB" id="A0A397JGK6"/>
<evidence type="ECO:0000259" key="1">
    <source>
        <dbReference type="PROSITE" id="PS51886"/>
    </source>
</evidence>
<protein>
    <recommendedName>
        <fullName evidence="1">TLDc domain-containing protein</fullName>
    </recommendedName>
</protein>
<keyword evidence="3" id="KW-1185">Reference proteome</keyword>
<dbReference type="Proteomes" id="UP000266861">
    <property type="component" value="Unassembled WGS sequence"/>
</dbReference>
<evidence type="ECO:0000313" key="3">
    <source>
        <dbReference type="Proteomes" id="UP000266861"/>
    </source>
</evidence>
<dbReference type="InterPro" id="IPR006571">
    <property type="entry name" value="TLDc_dom"/>
</dbReference>
<dbReference type="OrthoDB" id="298084at2759"/>
<comment type="caution">
    <text evidence="2">The sequence shown here is derived from an EMBL/GenBank/DDBJ whole genome shotgun (WGS) entry which is preliminary data.</text>
</comment>